<dbReference type="InterPro" id="IPR011042">
    <property type="entry name" value="6-blade_b-propeller_TolB-like"/>
</dbReference>
<keyword evidence="4" id="KW-1185">Reference proteome</keyword>
<keyword evidence="2" id="KW-1133">Transmembrane helix</keyword>
<dbReference type="AlphaFoldDB" id="A0A1H6FY85"/>
<reference evidence="4" key="1">
    <citation type="submission" date="2016-10" db="EMBL/GenBank/DDBJ databases">
        <authorList>
            <person name="Varghese N."/>
            <person name="Submissions S."/>
        </authorList>
    </citation>
    <scope>NUCLEOTIDE SEQUENCE [LARGE SCALE GENOMIC DNA]</scope>
    <source>
        <strain evidence="4">ATCC 35263</strain>
    </source>
</reference>
<evidence type="ECO:0000256" key="1">
    <source>
        <dbReference type="ARBA" id="ARBA00009820"/>
    </source>
</evidence>
<evidence type="ECO:0000313" key="3">
    <source>
        <dbReference type="EMBL" id="SEH15781.1"/>
    </source>
</evidence>
<keyword evidence="2" id="KW-0472">Membrane</keyword>
<organism evidence="3 4">
    <name type="scientific">Thermoleophilum album</name>
    <dbReference type="NCBI Taxonomy" id="29539"/>
    <lineage>
        <taxon>Bacteria</taxon>
        <taxon>Bacillati</taxon>
        <taxon>Actinomycetota</taxon>
        <taxon>Thermoleophilia</taxon>
        <taxon>Thermoleophilales</taxon>
        <taxon>Thermoleophilaceae</taxon>
        <taxon>Thermoleophilum</taxon>
    </lineage>
</organism>
<dbReference type="PANTHER" id="PTHR36842">
    <property type="entry name" value="PROTEIN TOLB HOMOLOG"/>
    <property type="match status" value="1"/>
</dbReference>
<comment type="similarity">
    <text evidence="1">Belongs to the TolB family.</text>
</comment>
<proteinExistence type="inferred from homology"/>
<protein>
    <submittedName>
        <fullName evidence="3">WD40-like Beta Propeller Repeat</fullName>
    </submittedName>
</protein>
<dbReference type="Pfam" id="PF07676">
    <property type="entry name" value="PD40"/>
    <property type="match status" value="4"/>
</dbReference>
<gene>
    <name evidence="3" type="ORF">SAMN02745716_2063</name>
</gene>
<sequence length="572" mass="60611">MGGREARRVFAIAIGWRSRSRERRFRQAGSHALEQARDHARAQLLRARIGALSVGLGAALLAVAPVVAAADELPGGGTLVRVAPAGAEPNGASGEPALSADGSVIAFASDASNFGPEDTNGLRDVYVFDLRSRRAELVSTAADGSQANGVSATPSISADGTVVAFVTAADNLVPLPPTKKTLVIVRKRGGSPELASRALGGAAPDGDSFQPDVSADGRFVAFASAASNLVPGDTNRKTDVFVFDRLSGALERVSVSSSGRQANGNSANPRISADGRYVCFSSAASNLVPGDRNRVQDVFVRDRLRRRTERVSVSSSGREQNAALAPPFAQVCDISADGRYVVFDSDASNLARGDINGRTDVFLRDRKLRRTELVSRTVKDGLGLSDSFNPALSGDGRTVVFQSFAENLAPPFGSREHVYVRGIGSGGTATLDEPTAGPFEEFWRTPLLVQPAISSDGRVAAFESRQGVIVPDDRNGVADVFVRSVVPPETRAATPLPKIVRGAVARIAADSPDPAADRALCRLDRRPPYRCPLGRTITLRKLRKGLHRFAIAAGAPGTLYDRSPLVWRFQVR</sequence>
<dbReference type="SUPFAM" id="SSF82171">
    <property type="entry name" value="DPP6 N-terminal domain-like"/>
    <property type="match status" value="1"/>
</dbReference>
<name>A0A1H6FY85_THEAL</name>
<feature type="transmembrane region" description="Helical" evidence="2">
    <location>
        <begin position="49"/>
        <end position="70"/>
    </location>
</feature>
<dbReference type="PANTHER" id="PTHR36842:SF2">
    <property type="entry name" value="SLR0505 PROTEIN"/>
    <property type="match status" value="1"/>
</dbReference>
<evidence type="ECO:0000313" key="4">
    <source>
        <dbReference type="Proteomes" id="UP000222056"/>
    </source>
</evidence>
<dbReference type="InterPro" id="IPR011659">
    <property type="entry name" value="WD40"/>
</dbReference>
<dbReference type="EMBL" id="FNWJ01000002">
    <property type="protein sequence ID" value="SEH15781.1"/>
    <property type="molecule type" value="Genomic_DNA"/>
</dbReference>
<dbReference type="Proteomes" id="UP000222056">
    <property type="component" value="Unassembled WGS sequence"/>
</dbReference>
<dbReference type="OrthoDB" id="39703at2"/>
<dbReference type="Gene3D" id="2.120.10.30">
    <property type="entry name" value="TolB, C-terminal domain"/>
    <property type="match status" value="2"/>
</dbReference>
<dbReference type="STRING" id="29539.SAMN02745716_2063"/>
<evidence type="ECO:0000256" key="2">
    <source>
        <dbReference type="SAM" id="Phobius"/>
    </source>
</evidence>
<accession>A0A1H6FY85</accession>
<keyword evidence="2" id="KW-0812">Transmembrane</keyword>